<protein>
    <recommendedName>
        <fullName evidence="9">Solute carrier family 25 (Mitochondrial phosphate transporter), member 23/24/25/41</fullName>
    </recommendedName>
</protein>
<dbReference type="EMBL" id="PNBA02000022">
    <property type="protein sequence ID" value="KAG6384883.1"/>
    <property type="molecule type" value="Genomic_DNA"/>
</dbReference>
<dbReference type="AlphaFoldDB" id="A0A8X8YYL5"/>
<evidence type="ECO:0000256" key="4">
    <source>
        <dbReference type="ARBA" id="ARBA00023136"/>
    </source>
</evidence>
<evidence type="ECO:0000313" key="8">
    <source>
        <dbReference type="Proteomes" id="UP000298416"/>
    </source>
</evidence>
<name>A0A8X8YYL5_SALSN</name>
<evidence type="ECO:0000256" key="6">
    <source>
        <dbReference type="RuleBase" id="RU000488"/>
    </source>
</evidence>
<dbReference type="PROSITE" id="PS50920">
    <property type="entry name" value="SOLCAR"/>
    <property type="match status" value="3"/>
</dbReference>
<feature type="repeat" description="Solcar" evidence="5">
    <location>
        <begin position="142"/>
        <end position="232"/>
    </location>
</feature>
<evidence type="ECO:0000256" key="2">
    <source>
        <dbReference type="ARBA" id="ARBA00022692"/>
    </source>
</evidence>
<dbReference type="SUPFAM" id="SSF103506">
    <property type="entry name" value="Mitochondrial carrier"/>
    <property type="match status" value="1"/>
</dbReference>
<evidence type="ECO:0000256" key="3">
    <source>
        <dbReference type="ARBA" id="ARBA00022737"/>
    </source>
</evidence>
<comment type="caution">
    <text evidence="7">The sequence shown here is derived from an EMBL/GenBank/DDBJ whole genome shotgun (WGS) entry which is preliminary data.</text>
</comment>
<dbReference type="Proteomes" id="UP000298416">
    <property type="component" value="Unassembled WGS sequence"/>
</dbReference>
<comment type="subcellular location">
    <subcellularLocation>
        <location evidence="1">Membrane</location>
        <topology evidence="1">Multi-pass membrane protein</topology>
    </subcellularLocation>
</comment>
<dbReference type="GO" id="GO:0016020">
    <property type="term" value="C:membrane"/>
    <property type="evidence" value="ECO:0007669"/>
    <property type="project" value="UniProtKB-SubCell"/>
</dbReference>
<dbReference type="PANTHER" id="PTHR24089">
    <property type="entry name" value="SOLUTE CARRIER FAMILY 25"/>
    <property type="match status" value="1"/>
</dbReference>
<keyword evidence="4 5" id="KW-0472">Membrane</keyword>
<dbReference type="Gene3D" id="1.50.40.10">
    <property type="entry name" value="Mitochondrial carrier domain"/>
    <property type="match status" value="1"/>
</dbReference>
<evidence type="ECO:0000256" key="5">
    <source>
        <dbReference type="PROSITE-ProRule" id="PRU00282"/>
    </source>
</evidence>
<reference evidence="7" key="2">
    <citation type="submission" date="2020-08" db="EMBL/GenBank/DDBJ databases">
        <title>Plant Genome Project.</title>
        <authorList>
            <person name="Zhang R.-G."/>
        </authorList>
    </citation>
    <scope>NUCLEOTIDE SEQUENCE</scope>
    <source>
        <strain evidence="7">Huo1</strain>
        <tissue evidence="7">Leaf</tissue>
    </source>
</reference>
<evidence type="ECO:0000313" key="7">
    <source>
        <dbReference type="EMBL" id="KAG6384883.1"/>
    </source>
</evidence>
<feature type="repeat" description="Solcar" evidence="5">
    <location>
        <begin position="419"/>
        <end position="504"/>
    </location>
</feature>
<sequence length="508" mass="55153">MLNLERHFRSSLSLHGDLRSNNFRIGGLFLEESPPPSFVSLISPKSAAATAAAGCSCRRSRRRGLDGGRRSGRGFISVTLSSIDGDGGGGRESCGGGLSVSSVLGNVGEKNVESENEDEDEVLVLKEVVGEEKKSRGGGGTFNTARHLWAGAVAAMVSRYNVGWGRTFVAPLERLKLEYIVRGEQRALPELIKSIAASQGLRGFWKGNFVNILRTAPFKAINFYAYDTYRNQLLKVSGNKETTNFERFVAGAAAGITATVLCIPMDTVSHTSKYTLLLKFLSILYASKNHVVPSLGSLNFSVQDDVFHKASIMCLAQVPLNNHLLFLTFQIRTVMVAPGGEALGGIIGTFRHMMQTEGFFSLYKGLVPSIISMAPSGAVFYGVYDILKSAFLHSPEGRKRLEHMKQQGNGLNAFEQLELGTVRTLVYGAIAGACSEAATYPFEVVRRQLQMQVRATKMGALQTCLKIVEQGGVQALYAGLIPSLLQVLPSAAISYLVYEFMKIVLKVE</sequence>
<dbReference type="Pfam" id="PF00153">
    <property type="entry name" value="Mito_carr"/>
    <property type="match status" value="3"/>
</dbReference>
<keyword evidence="8" id="KW-1185">Reference proteome</keyword>
<proteinExistence type="inferred from homology"/>
<reference evidence="7" key="1">
    <citation type="submission" date="2018-01" db="EMBL/GenBank/DDBJ databases">
        <authorList>
            <person name="Mao J.F."/>
        </authorList>
    </citation>
    <scope>NUCLEOTIDE SEQUENCE</scope>
    <source>
        <strain evidence="7">Huo1</strain>
        <tissue evidence="7">Leaf</tissue>
    </source>
</reference>
<keyword evidence="6" id="KW-0813">Transport</keyword>
<dbReference type="InterPro" id="IPR023395">
    <property type="entry name" value="MCP_dom_sf"/>
</dbReference>
<comment type="similarity">
    <text evidence="6">Belongs to the mitochondrial carrier (TC 2.A.29) family.</text>
</comment>
<accession>A0A8X8YYL5</accession>
<organism evidence="7">
    <name type="scientific">Salvia splendens</name>
    <name type="common">Scarlet sage</name>
    <dbReference type="NCBI Taxonomy" id="180675"/>
    <lineage>
        <taxon>Eukaryota</taxon>
        <taxon>Viridiplantae</taxon>
        <taxon>Streptophyta</taxon>
        <taxon>Embryophyta</taxon>
        <taxon>Tracheophyta</taxon>
        <taxon>Spermatophyta</taxon>
        <taxon>Magnoliopsida</taxon>
        <taxon>eudicotyledons</taxon>
        <taxon>Gunneridae</taxon>
        <taxon>Pentapetalae</taxon>
        <taxon>asterids</taxon>
        <taxon>lamiids</taxon>
        <taxon>Lamiales</taxon>
        <taxon>Lamiaceae</taxon>
        <taxon>Nepetoideae</taxon>
        <taxon>Mentheae</taxon>
        <taxon>Salviinae</taxon>
        <taxon>Salvia</taxon>
        <taxon>Salvia subgen. Calosphace</taxon>
        <taxon>core Calosphace</taxon>
    </lineage>
</organism>
<gene>
    <name evidence="7" type="ORF">SASPL_153705</name>
</gene>
<dbReference type="InterPro" id="IPR018108">
    <property type="entry name" value="MCP_transmembrane"/>
</dbReference>
<evidence type="ECO:0008006" key="9">
    <source>
        <dbReference type="Google" id="ProtNLM"/>
    </source>
</evidence>
<feature type="repeat" description="Solcar" evidence="5">
    <location>
        <begin position="298"/>
        <end position="390"/>
    </location>
</feature>
<keyword evidence="2 5" id="KW-0812">Transmembrane</keyword>
<evidence type="ECO:0000256" key="1">
    <source>
        <dbReference type="ARBA" id="ARBA00004141"/>
    </source>
</evidence>
<keyword evidence="3" id="KW-0677">Repeat</keyword>